<keyword evidence="3" id="KW-0969">Cilium</keyword>
<keyword evidence="1" id="KW-0812">Transmembrane</keyword>
<dbReference type="PANTHER" id="PTHR30046">
    <property type="entry name" value="FLAGELLAR M-RING PROTEIN"/>
    <property type="match status" value="1"/>
</dbReference>
<keyword evidence="1" id="KW-0472">Membrane</keyword>
<dbReference type="Pfam" id="PF08345">
    <property type="entry name" value="YscJ_FliF_C"/>
    <property type="match status" value="1"/>
</dbReference>
<feature type="non-terminal residue" evidence="3">
    <location>
        <position position="1"/>
    </location>
</feature>
<dbReference type="PANTHER" id="PTHR30046:SF0">
    <property type="entry name" value="FLAGELLAR M-RING PROTEIN"/>
    <property type="match status" value="1"/>
</dbReference>
<keyword evidence="3" id="KW-0282">Flagellum</keyword>
<reference evidence="3" key="1">
    <citation type="submission" date="2013-08" db="EMBL/GenBank/DDBJ databases">
        <authorList>
            <person name="Mendez C."/>
            <person name="Richter M."/>
            <person name="Ferrer M."/>
            <person name="Sanchez J."/>
        </authorList>
    </citation>
    <scope>NUCLEOTIDE SEQUENCE</scope>
</reference>
<dbReference type="AlphaFoldDB" id="T0ZVY4"/>
<sequence>ELARVTQLVKNAVGFNAARGDRVSVVNEPLDLPSAAGGQFVRPSIWQRPLFLTLLKVVVGLIGVLALVLAVLRPLVRSLLTATAAPAQLVHTALPDGSPQAQKDAVVKELSHDQQLANARAMVGQDPKRVAQLVRGWVGNDE</sequence>
<feature type="transmembrane region" description="Helical" evidence="1">
    <location>
        <begin position="50"/>
        <end position="72"/>
    </location>
</feature>
<evidence type="ECO:0000259" key="2">
    <source>
        <dbReference type="Pfam" id="PF08345"/>
    </source>
</evidence>
<dbReference type="InterPro" id="IPR013556">
    <property type="entry name" value="Flag_M-ring_C"/>
</dbReference>
<evidence type="ECO:0000313" key="3">
    <source>
        <dbReference type="EMBL" id="EQD32829.1"/>
    </source>
</evidence>
<dbReference type="InterPro" id="IPR043427">
    <property type="entry name" value="YscJ/FliF"/>
</dbReference>
<evidence type="ECO:0000256" key="1">
    <source>
        <dbReference type="SAM" id="Phobius"/>
    </source>
</evidence>
<protein>
    <submittedName>
        <fullName evidence="3">Flagellar MS-ring protein</fullName>
    </submittedName>
</protein>
<comment type="caution">
    <text evidence="3">The sequence shown here is derived from an EMBL/GenBank/DDBJ whole genome shotgun (WGS) entry which is preliminary data.</text>
</comment>
<name>T0ZVY4_9ZZZZ</name>
<proteinExistence type="predicted"/>
<keyword evidence="1" id="KW-1133">Transmembrane helix</keyword>
<keyword evidence="3" id="KW-0966">Cell projection</keyword>
<feature type="domain" description="Flagellar M-ring C-terminal" evidence="2">
    <location>
        <begin position="1"/>
        <end position="29"/>
    </location>
</feature>
<organism evidence="3">
    <name type="scientific">mine drainage metagenome</name>
    <dbReference type="NCBI Taxonomy" id="410659"/>
    <lineage>
        <taxon>unclassified sequences</taxon>
        <taxon>metagenomes</taxon>
        <taxon>ecological metagenomes</taxon>
    </lineage>
</organism>
<reference evidence="3" key="2">
    <citation type="journal article" date="2014" name="ISME J.">
        <title>Microbial stratification in low pH oxic and suboxic macroscopic growths along an acid mine drainage.</title>
        <authorList>
            <person name="Mendez-Garcia C."/>
            <person name="Mesa V."/>
            <person name="Sprenger R.R."/>
            <person name="Richter M."/>
            <person name="Diez M.S."/>
            <person name="Solano J."/>
            <person name="Bargiela R."/>
            <person name="Golyshina O.V."/>
            <person name="Manteca A."/>
            <person name="Ramos J.L."/>
            <person name="Gallego J.R."/>
            <person name="Llorente I."/>
            <person name="Martins Dos Santos V.A."/>
            <person name="Jensen O.N."/>
            <person name="Pelaez A.I."/>
            <person name="Sanchez J."/>
            <person name="Ferrer M."/>
        </authorList>
    </citation>
    <scope>NUCLEOTIDE SEQUENCE</scope>
</reference>
<accession>T0ZVY4</accession>
<dbReference type="EMBL" id="AUZX01014192">
    <property type="protein sequence ID" value="EQD32829.1"/>
    <property type="molecule type" value="Genomic_DNA"/>
</dbReference>
<gene>
    <name evidence="3" type="ORF">B1A_19233</name>
</gene>